<keyword evidence="6" id="KW-1185">Reference proteome</keyword>
<protein>
    <recommendedName>
        <fullName evidence="4">Fucosyltransferase C-terminal domain-containing protein</fullName>
    </recommendedName>
</protein>
<dbReference type="GO" id="GO:0016020">
    <property type="term" value="C:membrane"/>
    <property type="evidence" value="ECO:0007669"/>
    <property type="project" value="InterPro"/>
</dbReference>
<comment type="similarity">
    <text evidence="1">Belongs to the glycosyltransferase 10 family.</text>
</comment>
<name>A0A191UCT8_9BURK</name>
<evidence type="ECO:0000256" key="1">
    <source>
        <dbReference type="ARBA" id="ARBA00008919"/>
    </source>
</evidence>
<evidence type="ECO:0000313" key="6">
    <source>
        <dbReference type="Proteomes" id="UP000078463"/>
    </source>
</evidence>
<dbReference type="EMBL" id="CP015922">
    <property type="protein sequence ID" value="ANI98858.1"/>
    <property type="molecule type" value="Genomic_DNA"/>
</dbReference>
<dbReference type="InterPro" id="IPR055270">
    <property type="entry name" value="Glyco_tran_10_C"/>
</dbReference>
<accession>A0A191UCT8</accession>
<dbReference type="AlphaFoldDB" id="A0A191UCT8"/>
<dbReference type="Pfam" id="PF00852">
    <property type="entry name" value="Glyco_transf_10"/>
    <property type="match status" value="1"/>
</dbReference>
<dbReference type="PANTHER" id="PTHR11929">
    <property type="entry name" value="ALPHA- 1,3 -FUCOSYLTRANSFERASE"/>
    <property type="match status" value="1"/>
</dbReference>
<organism evidence="5 6">
    <name type="scientific">Polynucleobacter wuianus</name>
    <dbReference type="NCBI Taxonomy" id="1743168"/>
    <lineage>
        <taxon>Bacteria</taxon>
        <taxon>Pseudomonadati</taxon>
        <taxon>Pseudomonadota</taxon>
        <taxon>Betaproteobacteria</taxon>
        <taxon>Burkholderiales</taxon>
        <taxon>Burkholderiaceae</taxon>
        <taxon>Polynucleobacter</taxon>
    </lineage>
</organism>
<evidence type="ECO:0000256" key="2">
    <source>
        <dbReference type="ARBA" id="ARBA00022676"/>
    </source>
</evidence>
<keyword evidence="2" id="KW-0328">Glycosyltransferase</keyword>
<dbReference type="Proteomes" id="UP000078463">
    <property type="component" value="Chromosome"/>
</dbReference>
<dbReference type="OrthoDB" id="9791032at2"/>
<dbReference type="InterPro" id="IPR001503">
    <property type="entry name" value="Glyco_trans_10"/>
</dbReference>
<sequence>MLTGSIYGWENGQDDIFNPQSSRNRDDCLEPMRLMSAVARQNGIELHTADVNAQKHLTPDFSLYVESIDFVPCGAKKNYLILYETPLTIPRNADSWYLNQFDRIFTWNKDLLHNGLQDYHGGMVMRDRFVQIQYPNPIPKECSGDFQGPTYTQRQDFVCLIGSNRHANLVDERELYSQRVKAIQWFEKNAPLDFKLYGNGWKVPQKRLGSLGKLRYRMEKAIPFLLGKPVFKSYQGPAKTKYEVLSKTRFCICFENARNIDGYITEKIFDCFFAGCIPVYWGDVGIANYIPAECFIDFRQFASYSDLYRYLKSMTPERFAQYQQAAREFLLSNQFTPFSSQNFADTIIGQIKDDFALA</sequence>
<evidence type="ECO:0000256" key="3">
    <source>
        <dbReference type="ARBA" id="ARBA00022679"/>
    </source>
</evidence>
<dbReference type="InterPro" id="IPR038577">
    <property type="entry name" value="GT10-like_C_sf"/>
</dbReference>
<gene>
    <name evidence="5" type="ORF">A8O14_01345</name>
</gene>
<dbReference type="Gene3D" id="3.40.50.11660">
    <property type="entry name" value="Glycosyl transferase family 10, C-terminal domain"/>
    <property type="match status" value="1"/>
</dbReference>
<dbReference type="RefSeq" id="WP_068947865.1">
    <property type="nucleotide sequence ID" value="NZ_CP015922.1"/>
</dbReference>
<reference evidence="6" key="1">
    <citation type="submission" date="2016-05" db="EMBL/GenBank/DDBJ databases">
        <title>Polynucleobacter sp. QLW-P1FAT50C-4 genome.</title>
        <authorList>
            <person name="Hahn M.W."/>
        </authorList>
    </citation>
    <scope>NUCLEOTIDE SEQUENCE [LARGE SCALE GENOMIC DNA]</scope>
    <source>
        <strain evidence="6">QLW-P1FAT50C-4</strain>
    </source>
</reference>
<dbReference type="PANTHER" id="PTHR11929:SF194">
    <property type="entry name" value="ALPHA-(1,3)-FUCOSYLTRANSFERASE 10"/>
    <property type="match status" value="1"/>
</dbReference>
<dbReference type="STRING" id="1743168.A8O14_01345"/>
<evidence type="ECO:0000313" key="5">
    <source>
        <dbReference type="EMBL" id="ANI98858.1"/>
    </source>
</evidence>
<dbReference type="GO" id="GO:0008417">
    <property type="term" value="F:fucosyltransferase activity"/>
    <property type="evidence" value="ECO:0007669"/>
    <property type="project" value="InterPro"/>
</dbReference>
<evidence type="ECO:0000259" key="4">
    <source>
        <dbReference type="Pfam" id="PF00852"/>
    </source>
</evidence>
<keyword evidence="3" id="KW-0808">Transferase</keyword>
<dbReference type="SUPFAM" id="SSF53756">
    <property type="entry name" value="UDP-Glycosyltransferase/glycogen phosphorylase"/>
    <property type="match status" value="1"/>
</dbReference>
<feature type="domain" description="Fucosyltransferase C-terminal" evidence="4">
    <location>
        <begin position="235"/>
        <end position="323"/>
    </location>
</feature>
<proteinExistence type="inferred from homology"/>
<dbReference type="KEGG" id="pwu:A8O14_01345"/>